<dbReference type="SMART" id="SM00448">
    <property type="entry name" value="REC"/>
    <property type="match status" value="1"/>
</dbReference>
<protein>
    <submittedName>
        <fullName evidence="3">Response regulator</fullName>
    </submittedName>
</protein>
<evidence type="ECO:0000259" key="2">
    <source>
        <dbReference type="PROSITE" id="PS50110"/>
    </source>
</evidence>
<dbReference type="InterPro" id="IPR011006">
    <property type="entry name" value="CheY-like_superfamily"/>
</dbReference>
<evidence type="ECO:0000313" key="3">
    <source>
        <dbReference type="EMBL" id="MCC8363055.1"/>
    </source>
</evidence>
<dbReference type="InterPro" id="IPR001789">
    <property type="entry name" value="Sig_transdc_resp-reg_receiver"/>
</dbReference>
<organism evidence="3 4">
    <name type="scientific">Noviluteimonas lactosilytica</name>
    <dbReference type="NCBI Taxonomy" id="2888523"/>
    <lineage>
        <taxon>Bacteria</taxon>
        <taxon>Pseudomonadati</taxon>
        <taxon>Pseudomonadota</taxon>
        <taxon>Gammaproteobacteria</taxon>
        <taxon>Lysobacterales</taxon>
        <taxon>Lysobacteraceae</taxon>
        <taxon>Noviluteimonas</taxon>
    </lineage>
</organism>
<comment type="caution">
    <text evidence="3">The sequence shown here is derived from an EMBL/GenBank/DDBJ whole genome shotgun (WGS) entry which is preliminary data.</text>
</comment>
<dbReference type="EMBL" id="JAJGAK010000001">
    <property type="protein sequence ID" value="MCC8363055.1"/>
    <property type="molecule type" value="Genomic_DNA"/>
</dbReference>
<dbReference type="InterPro" id="IPR052893">
    <property type="entry name" value="TCS_response_regulator"/>
</dbReference>
<keyword evidence="1" id="KW-0597">Phosphoprotein</keyword>
<dbReference type="Gene3D" id="3.40.50.2300">
    <property type="match status" value="1"/>
</dbReference>
<name>A0ABS8JHL3_9GAMM</name>
<dbReference type="Proteomes" id="UP001165293">
    <property type="component" value="Unassembled WGS sequence"/>
</dbReference>
<keyword evidence="4" id="KW-1185">Reference proteome</keyword>
<dbReference type="PANTHER" id="PTHR44520">
    <property type="entry name" value="RESPONSE REGULATOR RCP1-RELATED"/>
    <property type="match status" value="1"/>
</dbReference>
<dbReference type="RefSeq" id="WP_230526612.1">
    <property type="nucleotide sequence ID" value="NZ_JAJGAK010000001.1"/>
</dbReference>
<reference evidence="3" key="1">
    <citation type="submission" date="2021-10" db="EMBL/GenBank/DDBJ databases">
        <authorList>
            <person name="Lyu M."/>
            <person name="Wang X."/>
            <person name="Meng X."/>
            <person name="Xu K."/>
        </authorList>
    </citation>
    <scope>NUCLEOTIDE SEQUENCE</scope>
    <source>
        <strain evidence="3">A6</strain>
    </source>
</reference>
<dbReference type="PANTHER" id="PTHR44520:SF1">
    <property type="entry name" value="TWO-COMPONENT SYSTEM REGULATORY PROTEIN"/>
    <property type="match status" value="1"/>
</dbReference>
<proteinExistence type="predicted"/>
<accession>A0ABS8JHL3</accession>
<dbReference type="Pfam" id="PF00072">
    <property type="entry name" value="Response_reg"/>
    <property type="match status" value="1"/>
</dbReference>
<dbReference type="CDD" id="cd17557">
    <property type="entry name" value="REC_Rcp-like"/>
    <property type="match status" value="1"/>
</dbReference>
<gene>
    <name evidence="3" type="ORF">LK996_08205</name>
</gene>
<evidence type="ECO:0000256" key="1">
    <source>
        <dbReference type="PROSITE-ProRule" id="PRU00169"/>
    </source>
</evidence>
<dbReference type="PROSITE" id="PS50110">
    <property type="entry name" value="RESPONSE_REGULATORY"/>
    <property type="match status" value="1"/>
</dbReference>
<feature type="modified residue" description="4-aspartylphosphate" evidence="1">
    <location>
        <position position="62"/>
    </location>
</feature>
<feature type="domain" description="Response regulatory" evidence="2">
    <location>
        <begin position="5"/>
        <end position="129"/>
    </location>
</feature>
<dbReference type="SUPFAM" id="SSF52172">
    <property type="entry name" value="CheY-like"/>
    <property type="match status" value="1"/>
</dbReference>
<evidence type="ECO:0000313" key="4">
    <source>
        <dbReference type="Proteomes" id="UP001165293"/>
    </source>
</evidence>
<sequence length="139" mass="15152">MTLAPVLLIEDNLDDVELTRLAFAEAGIDHPLVVAPDGAFALDWLRTHGNDAGTLPALVLIDLNLPKLDGREVMRAIRANPATRHLPVVALSSSGQPADIDASFASGADSYLQKPVDFVRFIEDVRRLRAQWLDARSDD</sequence>